<dbReference type="EMBL" id="AP023287">
    <property type="protein sequence ID" value="BCI53008.1"/>
    <property type="molecule type" value="Genomic_DNA"/>
</dbReference>
<evidence type="ECO:0000313" key="3">
    <source>
        <dbReference type="Proteomes" id="UP000515734"/>
    </source>
</evidence>
<dbReference type="Pfam" id="PF01894">
    <property type="entry name" value="YjbQ"/>
    <property type="match status" value="1"/>
</dbReference>
<organism evidence="2 3">
    <name type="scientific">Mycolicibacterium litorale</name>
    <dbReference type="NCBI Taxonomy" id="758802"/>
    <lineage>
        <taxon>Bacteria</taxon>
        <taxon>Bacillati</taxon>
        <taxon>Actinomycetota</taxon>
        <taxon>Actinomycetes</taxon>
        <taxon>Mycobacteriales</taxon>
        <taxon>Mycobacteriaceae</taxon>
        <taxon>Mycolicibacterium</taxon>
    </lineage>
</organism>
<evidence type="ECO:0008006" key="4">
    <source>
        <dbReference type="Google" id="ProtNLM"/>
    </source>
</evidence>
<proteinExistence type="inferred from homology"/>
<dbReference type="PANTHER" id="PTHR30615">
    <property type="entry name" value="UNCHARACTERIZED PROTEIN YJBQ-RELATED"/>
    <property type="match status" value="1"/>
</dbReference>
<gene>
    <name evidence="2" type="ORF">NIIDNTM18_22860</name>
</gene>
<dbReference type="AlphaFoldDB" id="A0A6S6P9T7"/>
<dbReference type="InterPro" id="IPR001602">
    <property type="entry name" value="UPF0047_YjbQ-like"/>
</dbReference>
<evidence type="ECO:0000256" key="1">
    <source>
        <dbReference type="ARBA" id="ARBA00005534"/>
    </source>
</evidence>
<name>A0A6S6P9T7_9MYCO</name>
<dbReference type="Proteomes" id="UP000515734">
    <property type="component" value="Chromosome"/>
</dbReference>
<dbReference type="PIRSF" id="PIRSF004681">
    <property type="entry name" value="UCP004681"/>
    <property type="match status" value="1"/>
</dbReference>
<dbReference type="NCBIfam" id="TIGR00149">
    <property type="entry name" value="TIGR00149_YjbQ"/>
    <property type="match status" value="1"/>
</dbReference>
<evidence type="ECO:0000313" key="2">
    <source>
        <dbReference type="EMBL" id="BCI53008.1"/>
    </source>
</evidence>
<comment type="similarity">
    <text evidence="1">Belongs to the UPF0047 family.</text>
</comment>
<dbReference type="PANTHER" id="PTHR30615:SF8">
    <property type="entry name" value="UPF0047 PROTEIN C4A8.02C"/>
    <property type="match status" value="1"/>
</dbReference>
<dbReference type="InterPro" id="IPR035917">
    <property type="entry name" value="YjbQ-like_sf"/>
</dbReference>
<dbReference type="PROSITE" id="PS01314">
    <property type="entry name" value="UPF0047"/>
    <property type="match status" value="1"/>
</dbReference>
<reference evidence="2 3" key="1">
    <citation type="submission" date="2020-07" db="EMBL/GenBank/DDBJ databases">
        <title>Complete genome sequence of Mycolicibacterium litorale like strain isolated from cardiac implantable electronic device infection.</title>
        <authorList>
            <person name="Fukano H."/>
            <person name="Miyama H."/>
            <person name="Hoshino Y."/>
        </authorList>
    </citation>
    <scope>NUCLEOTIDE SEQUENCE [LARGE SCALE GENOMIC DNA]</scope>
    <source>
        <strain evidence="2 3">NIIDNTM18</strain>
    </source>
</reference>
<sequence>MAWRGRADTGSYPGVMDTDLLDVDTSRRRIVDLTDAVRSFCAPRGDGLCSVFVPHATAGVALIETGSGSDDDLLDTLERLLPRDDRYRHAHGSPGHGADHVLPALVSPSVTVPVQDGAPLLGTWQSVVLVDLNRDNPRRSVRLSFLGA</sequence>
<protein>
    <recommendedName>
        <fullName evidence="4">Secondary thiamine-phosphate synthase enzyme</fullName>
    </recommendedName>
</protein>
<accession>A0A6S6P9T7</accession>
<dbReference type="Gene3D" id="2.60.120.460">
    <property type="entry name" value="YjbQ-like"/>
    <property type="match status" value="1"/>
</dbReference>
<dbReference type="SUPFAM" id="SSF111038">
    <property type="entry name" value="YjbQ-like"/>
    <property type="match status" value="1"/>
</dbReference>